<dbReference type="Proteomes" id="UP000031192">
    <property type="component" value="Unassembled WGS sequence"/>
</dbReference>
<proteinExistence type="predicted"/>
<sequence length="236" mass="27634">MQQNRPKLSLHPHHRTTRELPAWYHRLVILTITEDRDIRPWDFDEDISELGEDEGSEPNGPGVACKCDDEDDCQCYLSGDYEESEHSYTGSAADYYYELKDQRTDRKLQLRDERKIHQEEQNFTRELKSRKEHFVYAAYEAMLEAQKEGDSPSPVLESIAGKTFLLYSVDYVDHCYNDFLNRSKYVDFYYIDVDGERCNPPDGEAKITGHVFFNINSGCNFVPFCPPKRLVGRTYR</sequence>
<name>A0A0B4H7M7_METGA</name>
<evidence type="ECO:0000313" key="2">
    <source>
        <dbReference type="Proteomes" id="UP000031192"/>
    </source>
</evidence>
<dbReference type="AlphaFoldDB" id="A0A0B4H7M7"/>
<protein>
    <submittedName>
        <fullName evidence="1">Uncharacterized protein</fullName>
    </submittedName>
</protein>
<gene>
    <name evidence="1" type="ORF">MGU_07074</name>
</gene>
<accession>A0A0B4H7M7</accession>
<dbReference type="EMBL" id="AZNH01000027">
    <property type="protein sequence ID" value="KID85766.1"/>
    <property type="molecule type" value="Genomic_DNA"/>
</dbReference>
<reference evidence="1 2" key="1">
    <citation type="journal article" date="2014" name="Proc. Natl. Acad. Sci. U.S.A.">
        <title>Trajectory and genomic determinants of fungal-pathogen speciation and host adaptation.</title>
        <authorList>
            <person name="Hu X."/>
            <person name="Xiao G."/>
            <person name="Zheng P."/>
            <person name="Shang Y."/>
            <person name="Su Y."/>
            <person name="Zhang X."/>
            <person name="Liu X."/>
            <person name="Zhan S."/>
            <person name="St Leger R.J."/>
            <person name="Wang C."/>
        </authorList>
    </citation>
    <scope>NUCLEOTIDE SEQUENCE [LARGE SCALE GENOMIC DNA]</scope>
    <source>
        <strain evidence="1 2">ARSEF 977</strain>
    </source>
</reference>
<dbReference type="OrthoDB" id="4940776at2759"/>
<dbReference type="HOGENOM" id="CLU_068502_0_0_1"/>
<organism evidence="1 2">
    <name type="scientific">Metarhizium guizhouense (strain ARSEF 977)</name>
    <dbReference type="NCBI Taxonomy" id="1276136"/>
    <lineage>
        <taxon>Eukaryota</taxon>
        <taxon>Fungi</taxon>
        <taxon>Dikarya</taxon>
        <taxon>Ascomycota</taxon>
        <taxon>Pezizomycotina</taxon>
        <taxon>Sordariomycetes</taxon>
        <taxon>Hypocreomycetidae</taxon>
        <taxon>Hypocreales</taxon>
        <taxon>Clavicipitaceae</taxon>
        <taxon>Metarhizium</taxon>
    </lineage>
</organism>
<keyword evidence="2" id="KW-1185">Reference proteome</keyword>
<evidence type="ECO:0000313" key="1">
    <source>
        <dbReference type="EMBL" id="KID85766.1"/>
    </source>
</evidence>
<comment type="caution">
    <text evidence="1">The sequence shown here is derived from an EMBL/GenBank/DDBJ whole genome shotgun (WGS) entry which is preliminary data.</text>
</comment>